<protein>
    <recommendedName>
        <fullName evidence="4 12">Cysteine synthase</fullName>
        <ecNumber evidence="4 12">2.5.1.47</ecNumber>
    </recommendedName>
</protein>
<keyword evidence="7 10" id="KW-0663">Pyridoxal phosphate</keyword>
<dbReference type="Gene3D" id="3.40.50.1100">
    <property type="match status" value="2"/>
</dbReference>
<dbReference type="NCBIfam" id="TIGR01139">
    <property type="entry name" value="cysK"/>
    <property type="match status" value="1"/>
</dbReference>
<evidence type="ECO:0000256" key="5">
    <source>
        <dbReference type="ARBA" id="ARBA00022605"/>
    </source>
</evidence>
<comment type="similarity">
    <text evidence="3 12">Belongs to the cysteine synthase/cystathionine beta-synthase family.</text>
</comment>
<dbReference type="PROSITE" id="PS00901">
    <property type="entry name" value="CYS_SYNTHASE"/>
    <property type="match status" value="1"/>
</dbReference>
<accession>A0A1V4ES11</accession>
<keyword evidence="5 12" id="KW-0028">Amino-acid biosynthesis</keyword>
<feature type="binding site" evidence="10">
    <location>
        <begin position="179"/>
        <end position="183"/>
    </location>
    <ligand>
        <name>pyridoxal 5'-phosphate</name>
        <dbReference type="ChEBI" id="CHEBI:597326"/>
    </ligand>
</feature>
<feature type="binding site" evidence="10">
    <location>
        <position position="267"/>
    </location>
    <ligand>
        <name>pyridoxal 5'-phosphate</name>
        <dbReference type="ChEBI" id="CHEBI:597326"/>
    </ligand>
</feature>
<dbReference type="RefSeq" id="WP_079291110.1">
    <property type="nucleotide sequence ID" value="NZ_MWPS01000027.1"/>
</dbReference>
<comment type="cofactor">
    <cofactor evidence="1 10 12">
        <name>pyridoxal 5'-phosphate</name>
        <dbReference type="ChEBI" id="CHEBI:597326"/>
    </cofactor>
</comment>
<proteinExistence type="inferred from homology"/>
<dbReference type="NCBIfam" id="TIGR01136">
    <property type="entry name" value="cysKM"/>
    <property type="match status" value="1"/>
</dbReference>
<evidence type="ECO:0000256" key="11">
    <source>
        <dbReference type="PIRSR" id="PIRSR605856-51"/>
    </source>
</evidence>
<dbReference type="InterPro" id="IPR005856">
    <property type="entry name" value="Cys_synth"/>
</dbReference>
<feature type="modified residue" description="N6-(pyridoxal phosphate)lysine" evidence="11">
    <location>
        <position position="44"/>
    </location>
</feature>
<evidence type="ECO:0000256" key="7">
    <source>
        <dbReference type="ARBA" id="ARBA00022898"/>
    </source>
</evidence>
<dbReference type="CDD" id="cd01561">
    <property type="entry name" value="CBS_like"/>
    <property type="match status" value="1"/>
</dbReference>
<evidence type="ECO:0000256" key="9">
    <source>
        <dbReference type="ARBA" id="ARBA00047931"/>
    </source>
</evidence>
<evidence type="ECO:0000256" key="3">
    <source>
        <dbReference type="ARBA" id="ARBA00007103"/>
    </source>
</evidence>
<feature type="domain" description="Tryptophan synthase beta chain-like PALP" evidence="13">
    <location>
        <begin position="7"/>
        <end position="294"/>
    </location>
</feature>
<dbReference type="EC" id="2.5.1.47" evidence="4 12"/>
<name>A0A1V4ES11_9BACL</name>
<comment type="catalytic activity">
    <reaction evidence="9 12">
        <text>O-acetyl-L-serine + hydrogen sulfide = L-cysteine + acetate</text>
        <dbReference type="Rhea" id="RHEA:14829"/>
        <dbReference type="ChEBI" id="CHEBI:29919"/>
        <dbReference type="ChEBI" id="CHEBI:30089"/>
        <dbReference type="ChEBI" id="CHEBI:35235"/>
        <dbReference type="ChEBI" id="CHEBI:58340"/>
        <dbReference type="EC" id="2.5.1.47"/>
    </reaction>
</comment>
<dbReference type="EMBL" id="MWPS01000027">
    <property type="protein sequence ID" value="OPG15544.1"/>
    <property type="molecule type" value="Genomic_DNA"/>
</dbReference>
<organism evidence="14 15">
    <name type="scientific">Ferroacidibacillus organovorans</name>
    <dbReference type="NCBI Taxonomy" id="1765683"/>
    <lineage>
        <taxon>Bacteria</taxon>
        <taxon>Bacillati</taxon>
        <taxon>Bacillota</taxon>
        <taxon>Bacilli</taxon>
        <taxon>Bacillales</taxon>
        <taxon>Alicyclobacillaceae</taxon>
        <taxon>Ferroacidibacillus</taxon>
    </lineage>
</organism>
<evidence type="ECO:0000256" key="2">
    <source>
        <dbReference type="ARBA" id="ARBA00004962"/>
    </source>
</evidence>
<evidence type="ECO:0000313" key="14">
    <source>
        <dbReference type="EMBL" id="OPG15544.1"/>
    </source>
</evidence>
<evidence type="ECO:0000259" key="13">
    <source>
        <dbReference type="Pfam" id="PF00291"/>
    </source>
</evidence>
<dbReference type="InterPro" id="IPR050214">
    <property type="entry name" value="Cys_Synth/Cystath_Beta-Synth"/>
</dbReference>
<dbReference type="InterPro" id="IPR036052">
    <property type="entry name" value="TrpB-like_PALP_sf"/>
</dbReference>
<keyword evidence="6 12" id="KW-0808">Transferase</keyword>
<evidence type="ECO:0000313" key="15">
    <source>
        <dbReference type="Proteomes" id="UP000190229"/>
    </source>
</evidence>
<dbReference type="Proteomes" id="UP000190229">
    <property type="component" value="Unassembled WGS sequence"/>
</dbReference>
<evidence type="ECO:0000256" key="6">
    <source>
        <dbReference type="ARBA" id="ARBA00022679"/>
    </source>
</evidence>
<sequence>MKVVDSITELIGNTPLVRLRHVIPEGSGTVFVKLERHNPGGSVKDRPALEMIRAAEREGRLRPGMTIVEPTSGNTGIGIAMVAAAYGYRAILVMPDTMTRERIAILKAYGAEVELTPGHLRMGGAVARAEEICRERGAGAIVLRQFDNPSNPHAHRLTTAPELLEQMDQRIDAFVCSAGTGGTVTGVGETLKAALPHIRVIVVEPKGSPVLSGGEPGPHKIVGTSPGFIPSILNTSIYDRILQASDEDAIEMTRRLAREEALLLGVSCGAVVHAASLVAKEMGAGARIAALCPDTGERYLSMDLF</sequence>
<evidence type="ECO:0000256" key="8">
    <source>
        <dbReference type="ARBA" id="ARBA00023192"/>
    </source>
</evidence>
<comment type="caution">
    <text evidence="14">The sequence shown here is derived from an EMBL/GenBank/DDBJ whole genome shotgun (WGS) entry which is preliminary data.</text>
</comment>
<dbReference type="GO" id="GO:0004124">
    <property type="term" value="F:cysteine synthase activity"/>
    <property type="evidence" value="ECO:0007669"/>
    <property type="project" value="UniProtKB-UniRule"/>
</dbReference>
<evidence type="ECO:0000256" key="4">
    <source>
        <dbReference type="ARBA" id="ARBA00012681"/>
    </source>
</evidence>
<evidence type="ECO:0000256" key="12">
    <source>
        <dbReference type="RuleBase" id="RU003985"/>
    </source>
</evidence>
<dbReference type="FunFam" id="3.40.50.1100:FF:000006">
    <property type="entry name" value="Cysteine synthase"/>
    <property type="match status" value="1"/>
</dbReference>
<dbReference type="InterPro" id="IPR001216">
    <property type="entry name" value="P-phosphate_BS"/>
</dbReference>
<dbReference type="InterPro" id="IPR005859">
    <property type="entry name" value="CysK"/>
</dbReference>
<dbReference type="Pfam" id="PF00291">
    <property type="entry name" value="PALP"/>
    <property type="match status" value="1"/>
</dbReference>
<keyword evidence="15" id="KW-1185">Reference proteome</keyword>
<dbReference type="GO" id="GO:0006535">
    <property type="term" value="P:cysteine biosynthetic process from serine"/>
    <property type="evidence" value="ECO:0007669"/>
    <property type="project" value="UniProtKB-UniRule"/>
</dbReference>
<keyword evidence="8 12" id="KW-0198">Cysteine biosynthesis</keyword>
<dbReference type="UniPathway" id="UPA00136">
    <property type="reaction ID" value="UER00200"/>
</dbReference>
<dbReference type="AlphaFoldDB" id="A0A1V4ES11"/>
<feature type="binding site" evidence="10">
    <location>
        <position position="74"/>
    </location>
    <ligand>
        <name>pyridoxal 5'-phosphate</name>
        <dbReference type="ChEBI" id="CHEBI:597326"/>
    </ligand>
</feature>
<evidence type="ECO:0000256" key="1">
    <source>
        <dbReference type="ARBA" id="ARBA00001933"/>
    </source>
</evidence>
<dbReference type="PANTHER" id="PTHR10314">
    <property type="entry name" value="CYSTATHIONINE BETA-SYNTHASE"/>
    <property type="match status" value="1"/>
</dbReference>
<evidence type="ECO:0000256" key="10">
    <source>
        <dbReference type="PIRSR" id="PIRSR605856-50"/>
    </source>
</evidence>
<comment type="pathway">
    <text evidence="2">Amino-acid biosynthesis; L-cysteine biosynthesis; L-cysteine from L-serine: step 2/2.</text>
</comment>
<reference evidence="14 15" key="1">
    <citation type="submission" date="2017-02" db="EMBL/GenBank/DDBJ databases">
        <title>Draft genome of Acidibacillus ferrooxidans Huett2.</title>
        <authorList>
            <person name="Schopf S."/>
        </authorList>
    </citation>
    <scope>NUCLEOTIDE SEQUENCE [LARGE SCALE GENOMIC DNA]</scope>
    <source>
        <strain evidence="14 15">Huett2</strain>
    </source>
</reference>
<dbReference type="InterPro" id="IPR001926">
    <property type="entry name" value="TrpB-like_PALP"/>
</dbReference>
<gene>
    <name evidence="14" type="ORF">B2M26_10730</name>
</gene>
<dbReference type="SUPFAM" id="SSF53686">
    <property type="entry name" value="Tryptophan synthase beta subunit-like PLP-dependent enzymes"/>
    <property type="match status" value="1"/>
</dbReference>